<evidence type="ECO:0000313" key="4">
    <source>
        <dbReference type="EMBL" id="AZS13931.1"/>
    </source>
</evidence>
<feature type="chain" id="PRO_5019317930" evidence="1">
    <location>
        <begin position="22"/>
        <end position="386"/>
    </location>
</feature>
<dbReference type="InterPro" id="IPR012854">
    <property type="entry name" value="Cu_amine_oxidase-like_N"/>
</dbReference>
<evidence type="ECO:0000259" key="2">
    <source>
        <dbReference type="Pfam" id="PF07833"/>
    </source>
</evidence>
<evidence type="ECO:0000259" key="3">
    <source>
        <dbReference type="Pfam" id="PF09992"/>
    </source>
</evidence>
<organism evidence="4 5">
    <name type="scientific">Paenibacillus lutimineralis</name>
    <dbReference type="NCBI Taxonomy" id="2707005"/>
    <lineage>
        <taxon>Bacteria</taxon>
        <taxon>Bacillati</taxon>
        <taxon>Bacillota</taxon>
        <taxon>Bacilli</taxon>
        <taxon>Bacillales</taxon>
        <taxon>Paenibacillaceae</taxon>
        <taxon>Paenibacillus</taxon>
    </lineage>
</organism>
<dbReference type="InterPro" id="IPR036582">
    <property type="entry name" value="Mao_N_sf"/>
</dbReference>
<dbReference type="PANTHER" id="PTHR40446">
    <property type="entry name" value="N-ACETYLGLUCOSAMINE-1-PHOSPHODIESTER ALPHA-N-ACETYLGLUCOSAMINIDASE"/>
    <property type="match status" value="1"/>
</dbReference>
<dbReference type="RefSeq" id="WP_126996095.1">
    <property type="nucleotide sequence ID" value="NZ_CP034346.1"/>
</dbReference>
<feature type="domain" description="Copper amine oxidase-like N-terminal" evidence="2">
    <location>
        <begin position="35"/>
        <end position="126"/>
    </location>
</feature>
<dbReference type="EMBL" id="CP034346">
    <property type="protein sequence ID" value="AZS13931.1"/>
    <property type="molecule type" value="Genomic_DNA"/>
</dbReference>
<protein>
    <submittedName>
        <fullName evidence="4">Copper amine oxidase</fullName>
    </submittedName>
</protein>
<accession>A0A3S9UUK7</accession>
<gene>
    <name evidence="4" type="ORF">EI981_05345</name>
</gene>
<keyword evidence="5" id="KW-1185">Reference proteome</keyword>
<keyword evidence="1" id="KW-0732">Signal</keyword>
<dbReference type="KEGG" id="plut:EI981_05345"/>
<dbReference type="Proteomes" id="UP000270678">
    <property type="component" value="Chromosome"/>
</dbReference>
<evidence type="ECO:0000313" key="5">
    <source>
        <dbReference type="Proteomes" id="UP000270678"/>
    </source>
</evidence>
<proteinExistence type="predicted"/>
<dbReference type="Pfam" id="PF09992">
    <property type="entry name" value="NAGPA"/>
    <property type="match status" value="1"/>
</dbReference>
<dbReference type="InterPro" id="IPR018711">
    <property type="entry name" value="NAGPA"/>
</dbReference>
<feature type="domain" description="Phosphodiester glycosidase" evidence="3">
    <location>
        <begin position="211"/>
        <end position="383"/>
    </location>
</feature>
<name>A0A3S9UUK7_9BACL</name>
<dbReference type="Pfam" id="PF07833">
    <property type="entry name" value="Cu_amine_oxidN1"/>
    <property type="match status" value="1"/>
</dbReference>
<dbReference type="SUPFAM" id="SSF55383">
    <property type="entry name" value="Copper amine oxidase, domain N"/>
    <property type="match status" value="1"/>
</dbReference>
<evidence type="ECO:0000256" key="1">
    <source>
        <dbReference type="SAM" id="SignalP"/>
    </source>
</evidence>
<dbReference type="Gene3D" id="3.30.457.10">
    <property type="entry name" value="Copper amine oxidase-like, N-terminal domain"/>
    <property type="match status" value="1"/>
</dbReference>
<reference evidence="5" key="1">
    <citation type="submission" date="2018-12" db="EMBL/GenBank/DDBJ databases">
        <title>Complete genome sequence of Paenibacillus sp. MBLB1234.</title>
        <authorList>
            <person name="Nam Y.-D."/>
            <person name="Kang J."/>
            <person name="Chung W.-H."/>
            <person name="Park Y.S."/>
        </authorList>
    </citation>
    <scope>NUCLEOTIDE SEQUENCE [LARGE SCALE GENOMIC DNA]</scope>
    <source>
        <strain evidence="5">MBLB1234</strain>
    </source>
</reference>
<dbReference type="PANTHER" id="PTHR40446:SF2">
    <property type="entry name" value="N-ACETYLGLUCOSAMINE-1-PHOSPHODIESTER ALPHA-N-ACETYLGLUCOSAMINIDASE"/>
    <property type="match status" value="1"/>
</dbReference>
<dbReference type="AlphaFoldDB" id="A0A3S9UUK7"/>
<feature type="signal peptide" evidence="1">
    <location>
        <begin position="1"/>
        <end position="21"/>
    </location>
</feature>
<sequence>MKKAILLAVLLFVCLIPASYAAPPAKNFVLMDDKSNHSFIPLRSLNGLYGIKTVWTPAEKRIDIIRDETQLTMHLGKTQAIRNDQAIKLSDAPFTEGGITFVPMQIINESFPLSLEWSKNTSSLTIHSKASEASSEDIYTTSLPYMTKSAYGKMDKPIISERKTFKVGGKSYSTQMVTISLLHPKVSLDVVLAGDKPGNVEDLSSIAKRSKATVAINGTFFDAYTTGSYKGPYGYIISEGSIAHKSSGDRRTVFTFDNNLLAELIPGADFPTRFAEGSIQGGLQAGPRLIVNGKVALNVVEEGFKDPKILTGGGARSALGVTRDHKLILLTTGGATIPQLAEIMKQAGAYQAMNLDGGASSGLYYNGKYLTTPGRKISNALVVKVQ</sequence>
<dbReference type="OrthoDB" id="9809781at2"/>